<feature type="active site" description="Charge relay system" evidence="8">
    <location>
        <position position="60"/>
    </location>
</feature>
<dbReference type="FunCoup" id="A0A067Q640">
    <property type="interactions" value="52"/>
</dbReference>
<feature type="binding site" evidence="9">
    <location>
        <position position="277"/>
    </location>
    <ligand>
        <name>5-hydroxyisourate</name>
        <dbReference type="ChEBI" id="CHEBI:18072"/>
    </ligand>
</feature>
<dbReference type="GO" id="GO:0019628">
    <property type="term" value="P:urate catabolic process"/>
    <property type="evidence" value="ECO:0007669"/>
    <property type="project" value="UniProtKB-UniPathway"/>
</dbReference>
<evidence type="ECO:0000313" key="11">
    <source>
        <dbReference type="EMBL" id="KDQ58927.1"/>
    </source>
</evidence>
<feature type="binding site" evidence="9">
    <location>
        <position position="168"/>
    </location>
    <ligand>
        <name>5-hydroxyisourate</name>
        <dbReference type="ChEBI" id="CHEBI:18072"/>
    </ligand>
</feature>
<dbReference type="GO" id="GO:0004846">
    <property type="term" value="F:urate oxidase activity"/>
    <property type="evidence" value="ECO:0007669"/>
    <property type="project" value="UniProtKB-EC"/>
</dbReference>
<feature type="binding site" evidence="9">
    <location>
        <position position="185"/>
    </location>
    <ligand>
        <name>urate</name>
        <dbReference type="ChEBI" id="CHEBI:17775"/>
    </ligand>
</feature>
<dbReference type="HOGENOM" id="CLU_048151_0_0_1"/>
<comment type="pathway">
    <text evidence="2 7">Purine metabolism; urate degradation; (S)-allantoin from urate: step 1/3.</text>
</comment>
<evidence type="ECO:0000256" key="2">
    <source>
        <dbReference type="ARBA" id="ARBA00004831"/>
    </source>
</evidence>
<comment type="subcellular location">
    <subcellularLocation>
        <location evidence="1 7">Peroxisome</location>
    </subcellularLocation>
</comment>
<gene>
    <name evidence="11" type="ORF">JAAARDRAFT_33647</name>
</gene>
<comment type="similarity">
    <text evidence="3 7 10">Belongs to the uricase family.</text>
</comment>
<keyword evidence="4 7" id="KW-0659">Purine metabolism</keyword>
<feature type="binding site" evidence="9">
    <location>
        <position position="251"/>
    </location>
    <ligand>
        <name>5-hydroxyisourate</name>
        <dbReference type="ChEBI" id="CHEBI:18072"/>
    </ligand>
</feature>
<feature type="binding site" evidence="9">
    <location>
        <position position="168"/>
    </location>
    <ligand>
        <name>urate</name>
        <dbReference type="ChEBI" id="CHEBI:17775"/>
    </ligand>
</feature>
<feature type="binding site" evidence="9">
    <location>
        <position position="61"/>
    </location>
    <ligand>
        <name>5-hydroxyisourate</name>
        <dbReference type="ChEBI" id="CHEBI:18072"/>
    </ligand>
</feature>
<feature type="binding site" evidence="9">
    <location>
        <position position="250"/>
    </location>
    <ligand>
        <name>5-hydroxyisourate</name>
        <dbReference type="ChEBI" id="CHEBI:18072"/>
    </ligand>
</feature>
<dbReference type="EMBL" id="KL197716">
    <property type="protein sequence ID" value="KDQ58927.1"/>
    <property type="molecule type" value="Genomic_DNA"/>
</dbReference>
<evidence type="ECO:0000256" key="1">
    <source>
        <dbReference type="ARBA" id="ARBA00004275"/>
    </source>
</evidence>
<comment type="catalytic activity">
    <reaction evidence="7 10">
        <text>urate + O2 + H2O = 5-hydroxyisourate + H2O2</text>
        <dbReference type="Rhea" id="RHEA:21368"/>
        <dbReference type="ChEBI" id="CHEBI:15377"/>
        <dbReference type="ChEBI" id="CHEBI:15379"/>
        <dbReference type="ChEBI" id="CHEBI:16240"/>
        <dbReference type="ChEBI" id="CHEBI:17775"/>
        <dbReference type="ChEBI" id="CHEBI:18072"/>
        <dbReference type="EC" id="1.7.3.3"/>
    </reaction>
</comment>
<dbReference type="PANTHER" id="PTHR42874:SF1">
    <property type="entry name" value="URICASE"/>
    <property type="match status" value="1"/>
</dbReference>
<evidence type="ECO:0000256" key="7">
    <source>
        <dbReference type="PIRNR" id="PIRNR000241"/>
    </source>
</evidence>
<dbReference type="PROSITE" id="PS00366">
    <property type="entry name" value="URICASE"/>
    <property type="match status" value="1"/>
</dbReference>
<dbReference type="InParanoid" id="A0A067Q640"/>
<evidence type="ECO:0000256" key="6">
    <source>
        <dbReference type="ARBA" id="ARBA00023140"/>
    </source>
</evidence>
<evidence type="ECO:0000256" key="3">
    <source>
        <dbReference type="ARBA" id="ARBA00009760"/>
    </source>
</evidence>
<accession>A0A067Q640</accession>
<comment type="function">
    <text evidence="7 10">Catalyzes the oxidation of uric acid to 5-hydroxyisourate, which is further processed to form (S)-allantoin.</text>
</comment>
<feature type="binding site" evidence="9">
    <location>
        <position position="277"/>
    </location>
    <ligand>
        <name>urate</name>
        <dbReference type="ChEBI" id="CHEBI:17775"/>
    </ligand>
</feature>
<dbReference type="PRINTS" id="PR00093">
    <property type="entry name" value="URICASE"/>
</dbReference>
<dbReference type="SUPFAM" id="SSF55620">
    <property type="entry name" value="Tetrahydrobiopterin biosynthesis enzymes-like"/>
    <property type="match status" value="2"/>
</dbReference>
<dbReference type="OrthoDB" id="9992118at2759"/>
<dbReference type="STRING" id="933084.A0A067Q640"/>
<dbReference type="InterPro" id="IPR002042">
    <property type="entry name" value="Uricase"/>
</dbReference>
<feature type="active site" description="Charge relay system" evidence="8">
    <location>
        <position position="279"/>
    </location>
</feature>
<dbReference type="AlphaFoldDB" id="A0A067Q640"/>
<dbReference type="Gene3D" id="3.10.270.10">
    <property type="entry name" value="Urate Oxidase"/>
    <property type="match status" value="1"/>
</dbReference>
<name>A0A067Q640_9AGAM</name>
<proteinExistence type="inferred from homology"/>
<dbReference type="PIRSF" id="PIRSF000241">
    <property type="entry name" value="Urate_oxidase"/>
    <property type="match status" value="1"/>
</dbReference>
<evidence type="ECO:0000256" key="9">
    <source>
        <dbReference type="PIRSR" id="PIRSR000241-2"/>
    </source>
</evidence>
<feature type="binding site" evidence="9">
    <location>
        <position position="277"/>
    </location>
    <ligand>
        <name>O2</name>
        <dbReference type="ChEBI" id="CHEBI:15379"/>
    </ligand>
</feature>
<feature type="binding site" evidence="9">
    <location>
        <position position="250"/>
    </location>
    <ligand>
        <name>urate</name>
        <dbReference type="ChEBI" id="CHEBI:17775"/>
    </ligand>
</feature>
<dbReference type="EC" id="1.7.3.3" evidence="7 10"/>
<dbReference type="InterPro" id="IPR019842">
    <property type="entry name" value="Uricase_CS"/>
</dbReference>
<feature type="binding site" evidence="9">
    <location>
        <position position="60"/>
    </location>
    <ligand>
        <name>O2</name>
        <dbReference type="ChEBI" id="CHEBI:15379"/>
    </ligand>
</feature>
<dbReference type="Pfam" id="PF01014">
    <property type="entry name" value="Uricase"/>
    <property type="match status" value="2"/>
</dbReference>
<reference evidence="12" key="1">
    <citation type="journal article" date="2014" name="Proc. Natl. Acad. Sci. U.S.A.">
        <title>Extensive sampling of basidiomycete genomes demonstrates inadequacy of the white-rot/brown-rot paradigm for wood decay fungi.</title>
        <authorList>
            <person name="Riley R."/>
            <person name="Salamov A.A."/>
            <person name="Brown D.W."/>
            <person name="Nagy L.G."/>
            <person name="Floudas D."/>
            <person name="Held B.W."/>
            <person name="Levasseur A."/>
            <person name="Lombard V."/>
            <person name="Morin E."/>
            <person name="Otillar R."/>
            <person name="Lindquist E.A."/>
            <person name="Sun H."/>
            <person name="LaButti K.M."/>
            <person name="Schmutz J."/>
            <person name="Jabbour D."/>
            <person name="Luo H."/>
            <person name="Baker S.E."/>
            <person name="Pisabarro A.G."/>
            <person name="Walton J.D."/>
            <person name="Blanchette R.A."/>
            <person name="Henrissat B."/>
            <person name="Martin F."/>
            <person name="Cullen D."/>
            <person name="Hibbett D.S."/>
            <person name="Grigoriev I.V."/>
        </authorList>
    </citation>
    <scope>NUCLEOTIDE SEQUENCE [LARGE SCALE GENOMIC DNA]</scope>
    <source>
        <strain evidence="12">MUCL 33604</strain>
    </source>
</reference>
<dbReference type="GO" id="GO:0005777">
    <property type="term" value="C:peroxisome"/>
    <property type="evidence" value="ECO:0007669"/>
    <property type="project" value="UniProtKB-SubCell"/>
</dbReference>
<feature type="binding site" evidence="9">
    <location>
        <position position="61"/>
    </location>
    <ligand>
        <name>urate</name>
        <dbReference type="ChEBI" id="CHEBI:17775"/>
    </ligand>
</feature>
<evidence type="ECO:0000256" key="10">
    <source>
        <dbReference type="RuleBase" id="RU004455"/>
    </source>
</evidence>
<protein>
    <recommendedName>
        <fullName evidence="7 10">Uricase</fullName>
        <ecNumber evidence="7 10">1.7.3.3</ecNumber>
    </recommendedName>
    <alternativeName>
        <fullName evidence="7">Urate oxidase</fullName>
    </alternativeName>
</protein>
<feature type="active site" description="Charge relay system" evidence="8">
    <location>
        <position position="15"/>
    </location>
</feature>
<dbReference type="NCBIfam" id="TIGR03383">
    <property type="entry name" value="urate_oxi"/>
    <property type="match status" value="1"/>
</dbReference>
<keyword evidence="6 7" id="KW-0576">Peroxisome</keyword>
<sequence>MSAEPGYLSHARYGKDKIRVFRVVREGEWHHVVEYNVTALVEGDIEISYTKADNSVVVATDSIKNITYYVAKTSPYILQPERFAIHLGTHLVSKYAHLHKAFITVESLRWSRILVGDKPHTHSFTRDGDDKRIVNVEVDATAGKDKLVAKVESGLKDLLVLKTSGSGFTNFVKDEYTTLIPVDDRIFSTTIDLTYKFAPFPVPPPADKSKPEWAGLQSAGTGDVWDSEKAAEHVRKITLEVFAEDESESVQATLYKMTQKILTENKFIQSVTYALPNKHYVPVDMKYIGVDNLTPEKAEVFVPIAAPSGLISATVSRK</sequence>
<evidence type="ECO:0000256" key="8">
    <source>
        <dbReference type="PIRSR" id="PIRSR000241-1"/>
    </source>
</evidence>
<dbReference type="GO" id="GO:0006145">
    <property type="term" value="P:purine nucleobase catabolic process"/>
    <property type="evidence" value="ECO:0007669"/>
    <property type="project" value="TreeGrafter"/>
</dbReference>
<feature type="binding site" evidence="9">
    <location>
        <position position="185"/>
    </location>
    <ligand>
        <name>5-hydroxyisourate</name>
        <dbReference type="ChEBI" id="CHEBI:18072"/>
    </ligand>
</feature>
<keyword evidence="12" id="KW-1185">Reference proteome</keyword>
<dbReference type="UniPathway" id="UPA00394">
    <property type="reaction ID" value="UER00650"/>
</dbReference>
<dbReference type="PANTHER" id="PTHR42874">
    <property type="entry name" value="URICASE"/>
    <property type="match status" value="1"/>
</dbReference>
<feature type="binding site" evidence="9">
    <location>
        <position position="60"/>
    </location>
    <ligand>
        <name>urate</name>
        <dbReference type="ChEBI" id="CHEBI:17775"/>
    </ligand>
</feature>
<evidence type="ECO:0000313" key="12">
    <source>
        <dbReference type="Proteomes" id="UP000027265"/>
    </source>
</evidence>
<organism evidence="11 12">
    <name type="scientific">Jaapia argillacea MUCL 33604</name>
    <dbReference type="NCBI Taxonomy" id="933084"/>
    <lineage>
        <taxon>Eukaryota</taxon>
        <taxon>Fungi</taxon>
        <taxon>Dikarya</taxon>
        <taxon>Basidiomycota</taxon>
        <taxon>Agaricomycotina</taxon>
        <taxon>Agaricomycetes</taxon>
        <taxon>Agaricomycetidae</taxon>
        <taxon>Jaapiales</taxon>
        <taxon>Jaapiaceae</taxon>
        <taxon>Jaapia</taxon>
    </lineage>
</organism>
<feature type="binding site" evidence="9">
    <location>
        <position position="251"/>
    </location>
    <ligand>
        <name>urate</name>
        <dbReference type="ChEBI" id="CHEBI:17775"/>
    </ligand>
</feature>
<keyword evidence="5 7" id="KW-0560">Oxidoreductase</keyword>
<evidence type="ECO:0000256" key="4">
    <source>
        <dbReference type="ARBA" id="ARBA00022631"/>
    </source>
</evidence>
<dbReference type="Proteomes" id="UP000027265">
    <property type="component" value="Unassembled WGS sequence"/>
</dbReference>
<feature type="binding site" evidence="9">
    <location>
        <position position="60"/>
    </location>
    <ligand>
        <name>5-hydroxyisourate</name>
        <dbReference type="ChEBI" id="CHEBI:18072"/>
    </ligand>
</feature>
<evidence type="ECO:0000256" key="5">
    <source>
        <dbReference type="ARBA" id="ARBA00023002"/>
    </source>
</evidence>
<dbReference type="FunFam" id="3.10.270.10:FF:000001">
    <property type="entry name" value="Uricase"/>
    <property type="match status" value="1"/>
</dbReference>